<protein>
    <submittedName>
        <fullName evidence="5">NAD-binding protein</fullName>
    </submittedName>
</protein>
<sequence>MESIKNVAVLGASGNLGRVVIPTLLRDGFTVTIIARPGSKTESHNADLIVKTADYANLASMTLALRGQHAVVEAFNPAAGVHQHTIVQAAIAAGVSHLLTPDFSSDTFHANAKELLIFGPKIQAQQELESLVEASDGALSWTAIIVGPWYDWGIERGALWIDREHRTVTRFGSGDQRYSMSRLELCGEAAAAVLREPAKYRNRPAYFASSTVSTNELIEILEDIRTKETWKVVDVPVANLLQTGRRLWEEEEASGISDKLNSKAYPLLGTAALFDEENRFGADFGHKLEPGWDQGKDKLKEHLKQLLE</sequence>
<keyword evidence="6" id="KW-1185">Reference proteome</keyword>
<accession>A0AA38R2D9</accession>
<dbReference type="InterPro" id="IPR016040">
    <property type="entry name" value="NAD(P)-bd_dom"/>
</dbReference>
<evidence type="ECO:0000256" key="1">
    <source>
        <dbReference type="ARBA" id="ARBA00005725"/>
    </source>
</evidence>
<dbReference type="PANTHER" id="PTHR47706:SF9">
    <property type="entry name" value="NMRA-LIKE DOMAIN-CONTAINING PROTEIN-RELATED"/>
    <property type="match status" value="1"/>
</dbReference>
<organism evidence="5 6">
    <name type="scientific">Pleurostoma richardsiae</name>
    <dbReference type="NCBI Taxonomy" id="41990"/>
    <lineage>
        <taxon>Eukaryota</taxon>
        <taxon>Fungi</taxon>
        <taxon>Dikarya</taxon>
        <taxon>Ascomycota</taxon>
        <taxon>Pezizomycotina</taxon>
        <taxon>Sordariomycetes</taxon>
        <taxon>Sordariomycetidae</taxon>
        <taxon>Calosphaeriales</taxon>
        <taxon>Pleurostomataceae</taxon>
        <taxon>Pleurostoma</taxon>
    </lineage>
</organism>
<dbReference type="AlphaFoldDB" id="A0AA38R2D9"/>
<dbReference type="Proteomes" id="UP001174694">
    <property type="component" value="Unassembled WGS sequence"/>
</dbReference>
<evidence type="ECO:0000256" key="2">
    <source>
        <dbReference type="ARBA" id="ARBA00022857"/>
    </source>
</evidence>
<proteinExistence type="inferred from homology"/>
<keyword evidence="2" id="KW-0521">NADP</keyword>
<dbReference type="EMBL" id="JANBVO010000050">
    <property type="protein sequence ID" value="KAJ9133430.1"/>
    <property type="molecule type" value="Genomic_DNA"/>
</dbReference>
<dbReference type="Gene3D" id="3.40.50.720">
    <property type="entry name" value="NAD(P)-binding Rossmann-like Domain"/>
    <property type="match status" value="1"/>
</dbReference>
<feature type="domain" description="NAD(P)-binding" evidence="4">
    <location>
        <begin position="11"/>
        <end position="151"/>
    </location>
</feature>
<comment type="caution">
    <text evidence="5">The sequence shown here is derived from an EMBL/GenBank/DDBJ whole genome shotgun (WGS) entry which is preliminary data.</text>
</comment>
<keyword evidence="3" id="KW-0560">Oxidoreductase</keyword>
<dbReference type="InterPro" id="IPR036291">
    <property type="entry name" value="NAD(P)-bd_dom_sf"/>
</dbReference>
<dbReference type="InterPro" id="IPR051609">
    <property type="entry name" value="NmrA/Isoflavone_reductase-like"/>
</dbReference>
<name>A0AA38R2D9_9PEZI</name>
<evidence type="ECO:0000313" key="6">
    <source>
        <dbReference type="Proteomes" id="UP001174694"/>
    </source>
</evidence>
<gene>
    <name evidence="5" type="ORF">NKR23_g10743</name>
</gene>
<comment type="similarity">
    <text evidence="1">Belongs to the NmrA-type oxidoreductase family. Isoflavone reductase subfamily.</text>
</comment>
<evidence type="ECO:0000313" key="5">
    <source>
        <dbReference type="EMBL" id="KAJ9133430.1"/>
    </source>
</evidence>
<dbReference type="SUPFAM" id="SSF51735">
    <property type="entry name" value="NAD(P)-binding Rossmann-fold domains"/>
    <property type="match status" value="1"/>
</dbReference>
<dbReference type="GO" id="GO:0016491">
    <property type="term" value="F:oxidoreductase activity"/>
    <property type="evidence" value="ECO:0007669"/>
    <property type="project" value="UniProtKB-KW"/>
</dbReference>
<reference evidence="5" key="1">
    <citation type="submission" date="2022-07" db="EMBL/GenBank/DDBJ databases">
        <title>Fungi with potential for degradation of polypropylene.</title>
        <authorList>
            <person name="Gostincar C."/>
        </authorList>
    </citation>
    <scope>NUCLEOTIDE SEQUENCE</scope>
    <source>
        <strain evidence="5">EXF-13308</strain>
    </source>
</reference>
<dbReference type="Pfam" id="PF13460">
    <property type="entry name" value="NAD_binding_10"/>
    <property type="match status" value="1"/>
</dbReference>
<evidence type="ECO:0000259" key="4">
    <source>
        <dbReference type="Pfam" id="PF13460"/>
    </source>
</evidence>
<dbReference type="PANTHER" id="PTHR47706">
    <property type="entry name" value="NMRA-LIKE FAMILY PROTEIN"/>
    <property type="match status" value="1"/>
</dbReference>
<evidence type="ECO:0000256" key="3">
    <source>
        <dbReference type="ARBA" id="ARBA00023002"/>
    </source>
</evidence>